<dbReference type="AlphaFoldDB" id="A0AAV2TFC0"/>
<dbReference type="Gene3D" id="3.40.640.10">
    <property type="entry name" value="Type I PLP-dependent aspartate aminotransferase-like (Major domain)"/>
    <property type="match status" value="1"/>
</dbReference>
<evidence type="ECO:0000259" key="6">
    <source>
        <dbReference type="Pfam" id="PF00266"/>
    </source>
</evidence>
<organism evidence="7 9">
    <name type="scientific">Calicophoron daubneyi</name>
    <name type="common">Rumen fluke</name>
    <name type="synonym">Paramphistomum daubneyi</name>
    <dbReference type="NCBI Taxonomy" id="300641"/>
    <lineage>
        <taxon>Eukaryota</taxon>
        <taxon>Metazoa</taxon>
        <taxon>Spiralia</taxon>
        <taxon>Lophotrochozoa</taxon>
        <taxon>Platyhelminthes</taxon>
        <taxon>Trematoda</taxon>
        <taxon>Digenea</taxon>
        <taxon>Plagiorchiida</taxon>
        <taxon>Pronocephalata</taxon>
        <taxon>Paramphistomoidea</taxon>
        <taxon>Paramphistomidae</taxon>
        <taxon>Calicophoron</taxon>
    </lineage>
</organism>
<feature type="binding site" evidence="4">
    <location>
        <position position="137"/>
    </location>
    <ligand>
        <name>pyridoxal 5'-phosphate</name>
        <dbReference type="ChEBI" id="CHEBI:597326"/>
    </ligand>
</feature>
<keyword evidence="2 4" id="KW-0378">Hydrolase</keyword>
<dbReference type="EC" id="3.7.1.3" evidence="4 5"/>
<feature type="binding site" evidence="4">
    <location>
        <position position="136"/>
    </location>
    <ligand>
        <name>pyridoxal 5'-phosphate</name>
        <dbReference type="ChEBI" id="CHEBI:597326"/>
    </ligand>
</feature>
<evidence type="ECO:0000313" key="9">
    <source>
        <dbReference type="Proteomes" id="UP001497525"/>
    </source>
</evidence>
<name>A0AAV2TFC0_CALDB</name>
<dbReference type="Pfam" id="PF00266">
    <property type="entry name" value="Aminotran_5"/>
    <property type="match status" value="1"/>
</dbReference>
<dbReference type="InterPro" id="IPR015421">
    <property type="entry name" value="PyrdxlP-dep_Trfase_major"/>
</dbReference>
<dbReference type="Proteomes" id="UP001497525">
    <property type="component" value="Unassembled WGS sequence"/>
</dbReference>
<comment type="cofactor">
    <cofactor evidence="4 5">
        <name>pyridoxal 5'-phosphate</name>
        <dbReference type="ChEBI" id="CHEBI:597326"/>
    </cofactor>
</comment>
<evidence type="ECO:0000313" key="8">
    <source>
        <dbReference type="EMBL" id="CAL5135805.1"/>
    </source>
</evidence>
<dbReference type="GO" id="GO:0005737">
    <property type="term" value="C:cytoplasm"/>
    <property type="evidence" value="ECO:0007669"/>
    <property type="project" value="UniProtKB-SubCell"/>
</dbReference>
<comment type="similarity">
    <text evidence="4 5">Belongs to the kynureninase family.</text>
</comment>
<comment type="function">
    <text evidence="4 5">Catalyzes the cleavage of L-kynurenine (L-Kyn) and L-3-hydroxykynurenine (L-3OHKyn) into anthranilic acid (AA) and 3-hydroxyanthranilic acid (3-OHAA), respectively.</text>
</comment>
<feature type="domain" description="Aminotransferase class V" evidence="6">
    <location>
        <begin position="187"/>
        <end position="283"/>
    </location>
</feature>
<reference evidence="7" key="1">
    <citation type="submission" date="2024-06" db="EMBL/GenBank/DDBJ databases">
        <authorList>
            <person name="Liu X."/>
            <person name="Lenzi L."/>
            <person name="Haldenby T S."/>
            <person name="Uol C."/>
        </authorList>
    </citation>
    <scope>NUCLEOTIDE SEQUENCE</scope>
</reference>
<dbReference type="Gene3D" id="3.90.1150.10">
    <property type="entry name" value="Aspartate Aminotransferase, domain 1"/>
    <property type="match status" value="1"/>
</dbReference>
<feature type="binding site" evidence="4">
    <location>
        <position position="275"/>
    </location>
    <ligand>
        <name>pyridoxal 5'-phosphate</name>
        <dbReference type="ChEBI" id="CHEBI:597326"/>
    </ligand>
</feature>
<dbReference type="GO" id="GO:0097053">
    <property type="term" value="P:L-kynurenine catabolic process"/>
    <property type="evidence" value="ECO:0007669"/>
    <property type="project" value="UniProtKB-UniRule"/>
</dbReference>
<dbReference type="SUPFAM" id="SSF53383">
    <property type="entry name" value="PLP-dependent transferases"/>
    <property type="match status" value="1"/>
</dbReference>
<accession>A0AAV2TFC0</accession>
<gene>
    <name evidence="7" type="ORF">CDAUBV1_LOCUS9915</name>
    <name evidence="8" type="ORF">CDAUBV1_LOCUS9916</name>
</gene>
<comment type="subcellular location">
    <subcellularLocation>
        <location evidence="4 5">Cytoplasm</location>
    </subcellularLocation>
</comment>
<evidence type="ECO:0000256" key="5">
    <source>
        <dbReference type="PIRNR" id="PIRNR038800"/>
    </source>
</evidence>
<comment type="caution">
    <text evidence="7">The sequence shown here is derived from an EMBL/GenBank/DDBJ whole genome shotgun (WGS) entry which is preliminary data.</text>
</comment>
<keyword evidence="4 5" id="KW-0963">Cytoplasm</keyword>
<feature type="binding site" evidence="4">
    <location>
        <position position="320"/>
    </location>
    <ligand>
        <name>pyridoxal 5'-phosphate</name>
        <dbReference type="ChEBI" id="CHEBI:597326"/>
    </ligand>
</feature>
<feature type="binding site" evidence="4">
    <location>
        <position position="348"/>
    </location>
    <ligand>
        <name>pyridoxal 5'-phosphate</name>
        <dbReference type="ChEBI" id="CHEBI:597326"/>
    </ligand>
</feature>
<dbReference type="GO" id="GO:0019441">
    <property type="term" value="P:L-tryptophan catabolic process to kynurenine"/>
    <property type="evidence" value="ECO:0007669"/>
    <property type="project" value="TreeGrafter"/>
</dbReference>
<protein>
    <recommendedName>
        <fullName evidence="4 5">Kynureninase</fullName>
        <ecNumber evidence="4 5">3.7.1.3</ecNumber>
    </recommendedName>
    <alternativeName>
        <fullName evidence="4">L-kynurenine hydrolase</fullName>
    </alternativeName>
</protein>
<proteinExistence type="inferred from homology"/>
<comment type="subunit">
    <text evidence="4 5">Homodimer.</text>
</comment>
<dbReference type="NCBIfam" id="TIGR01814">
    <property type="entry name" value="kynureninase"/>
    <property type="match status" value="1"/>
</dbReference>
<dbReference type="GO" id="GO:0043420">
    <property type="term" value="P:anthranilate metabolic process"/>
    <property type="evidence" value="ECO:0007669"/>
    <property type="project" value="UniProtKB-UniRule"/>
</dbReference>
<dbReference type="EMBL" id="CAXLJL010000268">
    <property type="protein sequence ID" value="CAL5135805.1"/>
    <property type="molecule type" value="Genomic_DNA"/>
</dbReference>
<dbReference type="GO" id="GO:0034354">
    <property type="term" value="P:'de novo' NAD+ biosynthetic process from L-tryptophan"/>
    <property type="evidence" value="ECO:0007669"/>
    <property type="project" value="UniProtKB-UniRule"/>
</dbReference>
<dbReference type="InterPro" id="IPR015422">
    <property type="entry name" value="PyrdxlP-dep_Trfase_small"/>
</dbReference>
<dbReference type="GO" id="GO:0030170">
    <property type="term" value="F:pyridoxal phosphate binding"/>
    <property type="evidence" value="ECO:0007669"/>
    <property type="project" value="UniProtKB-UniRule"/>
</dbReference>
<dbReference type="PIRSF" id="PIRSF038800">
    <property type="entry name" value="KYNU"/>
    <property type="match status" value="1"/>
</dbReference>
<evidence type="ECO:0000256" key="3">
    <source>
        <dbReference type="ARBA" id="ARBA00022898"/>
    </source>
</evidence>
<keyword evidence="3 4" id="KW-0663">Pyridoxal phosphate</keyword>
<dbReference type="GO" id="GO:0030429">
    <property type="term" value="F:kynureninase activity"/>
    <property type="evidence" value="ECO:0007669"/>
    <property type="project" value="UniProtKB-UniRule"/>
</dbReference>
<comment type="catalytic activity">
    <reaction evidence="5">
        <text>3-hydroxy-L-kynurenine + H2O = 3-hydroxyanthranilate + L-alanine + H(+)</text>
        <dbReference type="Rhea" id="RHEA:25143"/>
        <dbReference type="ChEBI" id="CHEBI:15377"/>
        <dbReference type="ChEBI" id="CHEBI:15378"/>
        <dbReference type="ChEBI" id="CHEBI:36559"/>
        <dbReference type="ChEBI" id="CHEBI:57972"/>
        <dbReference type="ChEBI" id="CHEBI:58125"/>
        <dbReference type="EC" id="3.7.1.3"/>
    </reaction>
</comment>
<keyword evidence="1 4" id="KW-0662">Pyridine nucleotide biosynthesis</keyword>
<evidence type="ECO:0000256" key="2">
    <source>
        <dbReference type="ARBA" id="ARBA00022801"/>
    </source>
</evidence>
<dbReference type="InterPro" id="IPR010111">
    <property type="entry name" value="Kynureninase"/>
</dbReference>
<comment type="pathway">
    <text evidence="4 5">Cofactor biosynthesis; NAD(+) biosynthesis; quinolinate from L-kynurenine: step 2/3.</text>
</comment>
<dbReference type="PANTHER" id="PTHR14084:SF0">
    <property type="entry name" value="KYNURENINASE"/>
    <property type="match status" value="1"/>
</dbReference>
<dbReference type="EMBL" id="CAXLJL010000268">
    <property type="protein sequence ID" value="CAL5135804.1"/>
    <property type="molecule type" value="Genomic_DNA"/>
</dbReference>
<dbReference type="InterPro" id="IPR000192">
    <property type="entry name" value="Aminotrans_V_dom"/>
</dbReference>
<feature type="modified residue" description="N6-(pyridoxal phosphate)lysine" evidence="4">
    <location>
        <position position="276"/>
    </location>
</feature>
<comment type="caution">
    <text evidence="4">Lacks conserved residue(s) required for the propagation of feature annotation.</text>
</comment>
<comment type="pathway">
    <text evidence="4 5">Amino-acid degradation; L-kynurenine degradation; L-alanine and anthranilate from L-kynurenine: step 1/1.</text>
</comment>
<evidence type="ECO:0000313" key="7">
    <source>
        <dbReference type="EMBL" id="CAL5135804.1"/>
    </source>
</evidence>
<sequence length="474" mass="53207">MSVESFMELASKNAVHVDSQEFAEVLDKQDPLGCFKSEFIYPTCESLEKWTTIRFSSASKSIPTKITYLCGNSLGLQPRNLEREITKVLQQWGGLGVYAYNSGPLPASYCDLQLSRDVAKLIVGAEEDEVAVTCNLSVNMHMLLAAFYRPDGNRSCVLVEERAFPTDYYAIESHIVWHGLNPLENVIQISPRSGEHCLHKEDIIKAIRANASRLALVWLPGVQYTTGQVFDIEEITRAAHEIAHCPIGWDLAHSVGNVPLELHKWEVDIAVWCSYKYLNGSPGALGGIFVNRKHHNVCGVHGPSQTAPGVIPNGPMLTGWWSHRTETRFDMSNNMELAPGALAYRISNPPLLLAAALRASLDIFQKCGGLQAIRKKSILLTGYLYYLLRYSSFALPEHNFKIVTPEDPNERSAQLTIEIKNRLDYYFDQMTIRGFICDVRKPNFIRVTPVPLYNTYVDVYEFAKTLSDVVKSSE</sequence>
<evidence type="ECO:0000256" key="1">
    <source>
        <dbReference type="ARBA" id="ARBA00022642"/>
    </source>
</evidence>
<dbReference type="GO" id="GO:0019805">
    <property type="term" value="P:quinolinate biosynthetic process"/>
    <property type="evidence" value="ECO:0007669"/>
    <property type="project" value="UniProtKB-UniRule"/>
</dbReference>
<dbReference type="PANTHER" id="PTHR14084">
    <property type="entry name" value="KYNURENINASE"/>
    <property type="match status" value="1"/>
</dbReference>
<evidence type="ECO:0000256" key="4">
    <source>
        <dbReference type="HAMAP-Rule" id="MF_03017"/>
    </source>
</evidence>
<comment type="catalytic activity">
    <reaction evidence="4 5">
        <text>L-kynurenine + H2O = anthranilate + L-alanine + H(+)</text>
        <dbReference type="Rhea" id="RHEA:16813"/>
        <dbReference type="ChEBI" id="CHEBI:15377"/>
        <dbReference type="ChEBI" id="CHEBI:15378"/>
        <dbReference type="ChEBI" id="CHEBI:16567"/>
        <dbReference type="ChEBI" id="CHEBI:57959"/>
        <dbReference type="ChEBI" id="CHEBI:57972"/>
        <dbReference type="EC" id="3.7.1.3"/>
    </reaction>
</comment>
<feature type="binding site" evidence="4">
    <location>
        <position position="253"/>
    </location>
    <ligand>
        <name>pyridoxal 5'-phosphate</name>
        <dbReference type="ChEBI" id="CHEBI:597326"/>
    </ligand>
</feature>
<feature type="binding site" evidence="4">
    <location>
        <position position="250"/>
    </location>
    <ligand>
        <name>pyridoxal 5'-phosphate</name>
        <dbReference type="ChEBI" id="CHEBI:597326"/>
    </ligand>
</feature>
<dbReference type="Pfam" id="PF22580">
    <property type="entry name" value="KYNU_C"/>
    <property type="match status" value="1"/>
</dbReference>
<dbReference type="HAMAP" id="MF_01970">
    <property type="entry name" value="Kynureninase"/>
    <property type="match status" value="1"/>
</dbReference>
<dbReference type="InterPro" id="IPR015424">
    <property type="entry name" value="PyrdxlP-dep_Trfase"/>
</dbReference>